<evidence type="ECO:0000313" key="3">
    <source>
        <dbReference type="Proteomes" id="UP000198226"/>
    </source>
</evidence>
<dbReference type="RefSeq" id="WP_157517612.1">
    <property type="nucleotide sequence ID" value="NZ_LRMV01000147.1"/>
</dbReference>
<dbReference type="EMBL" id="LT607752">
    <property type="protein sequence ID" value="SCG80789.1"/>
    <property type="molecule type" value="Genomic_DNA"/>
</dbReference>
<dbReference type="Proteomes" id="UP000198226">
    <property type="component" value="Chromosome I"/>
</dbReference>
<reference evidence="3" key="1">
    <citation type="submission" date="2016-06" db="EMBL/GenBank/DDBJ databases">
        <authorList>
            <person name="Varghese N."/>
            <person name="Submissions Spin"/>
        </authorList>
    </citation>
    <scope>NUCLEOTIDE SEQUENCE [LARGE SCALE GENOMIC DNA]</scope>
    <source>
        <strain evidence="3">DSM 44983</strain>
    </source>
</reference>
<accession>A0A1C5KDY7</accession>
<feature type="region of interest" description="Disordered" evidence="1">
    <location>
        <begin position="29"/>
        <end position="51"/>
    </location>
</feature>
<evidence type="ECO:0008006" key="4">
    <source>
        <dbReference type="Google" id="ProtNLM"/>
    </source>
</evidence>
<evidence type="ECO:0000256" key="1">
    <source>
        <dbReference type="SAM" id="MobiDB-lite"/>
    </source>
</evidence>
<evidence type="ECO:0000313" key="2">
    <source>
        <dbReference type="EMBL" id="SCG80789.1"/>
    </source>
</evidence>
<dbReference type="AlphaFoldDB" id="A0A1C5KDY7"/>
<protein>
    <recommendedName>
        <fullName evidence="4">Amidohydrolase family protein</fullName>
    </recommendedName>
</protein>
<keyword evidence="3" id="KW-1185">Reference proteome</keyword>
<proteinExistence type="predicted"/>
<organism evidence="2 3">
    <name type="scientific">Micromonospora rifamycinica</name>
    <dbReference type="NCBI Taxonomy" id="291594"/>
    <lineage>
        <taxon>Bacteria</taxon>
        <taxon>Bacillati</taxon>
        <taxon>Actinomycetota</taxon>
        <taxon>Actinomycetes</taxon>
        <taxon>Micromonosporales</taxon>
        <taxon>Micromonosporaceae</taxon>
        <taxon>Micromonospora</taxon>
    </lineage>
</organism>
<name>A0A1C5KDY7_9ACTN</name>
<gene>
    <name evidence="2" type="ORF">GA0070623_5209</name>
</gene>
<sequence>MLIDGRIVKQDRTMVSHDTAKVVRNAAASAHAVRTRAGGVLTPTSPTPPTF</sequence>